<feature type="domain" description="Mur ligase C-terminal" evidence="2">
    <location>
        <begin position="562"/>
        <end position="678"/>
    </location>
</feature>
<reference evidence="4 5" key="1">
    <citation type="submission" date="2019-03" db="EMBL/GenBank/DDBJ databases">
        <title>Draft Genome Sequence of Duganella callidus sp. nov., a Novel Duganella Species Isolated from Cultivated Soil.</title>
        <authorList>
            <person name="Raths R."/>
            <person name="Peta V."/>
            <person name="Bucking H."/>
        </authorList>
    </citation>
    <scope>NUCLEOTIDE SEQUENCE [LARGE SCALE GENOMIC DNA]</scope>
    <source>
        <strain evidence="4 5">DN04</strain>
    </source>
</reference>
<dbReference type="OrthoDB" id="8768340at2"/>
<comment type="caution">
    <text evidence="4">The sequence shown here is derived from an EMBL/GenBank/DDBJ whole genome shotgun (WGS) entry which is preliminary data.</text>
</comment>
<dbReference type="InterPro" id="IPR013221">
    <property type="entry name" value="Mur_ligase_cen"/>
</dbReference>
<accession>A0A4Y9SWW0</accession>
<name>A0A4Y9SWW0_9BURK</name>
<keyword evidence="5" id="KW-1185">Reference proteome</keyword>
<dbReference type="Pfam" id="PF08245">
    <property type="entry name" value="Mur_ligase_M"/>
    <property type="match status" value="1"/>
</dbReference>
<evidence type="ECO:0000313" key="5">
    <source>
        <dbReference type="Proteomes" id="UP000297729"/>
    </source>
</evidence>
<dbReference type="AlphaFoldDB" id="A0A4Y9SWW0"/>
<gene>
    <name evidence="4" type="ORF">E4L98_00975</name>
</gene>
<proteinExistence type="predicted"/>
<evidence type="ECO:0008006" key="6">
    <source>
        <dbReference type="Google" id="ProtNLM"/>
    </source>
</evidence>
<dbReference type="PANTHER" id="PTHR23135:SF18">
    <property type="entry name" value="CYANOPHYCIN SYNTHETASE"/>
    <property type="match status" value="1"/>
</dbReference>
<evidence type="ECO:0000256" key="1">
    <source>
        <dbReference type="SAM" id="MobiDB-lite"/>
    </source>
</evidence>
<dbReference type="RefSeq" id="WP_135199697.1">
    <property type="nucleotide sequence ID" value="NZ_SPVG01000011.1"/>
</dbReference>
<dbReference type="InterPro" id="IPR036615">
    <property type="entry name" value="Mur_ligase_C_dom_sf"/>
</dbReference>
<dbReference type="GO" id="GO:0016881">
    <property type="term" value="F:acid-amino acid ligase activity"/>
    <property type="evidence" value="ECO:0007669"/>
    <property type="project" value="InterPro"/>
</dbReference>
<dbReference type="InterPro" id="IPR036565">
    <property type="entry name" value="Mur-like_cat_sf"/>
</dbReference>
<dbReference type="PANTHER" id="PTHR23135">
    <property type="entry name" value="MUR LIGASE FAMILY MEMBER"/>
    <property type="match status" value="1"/>
</dbReference>
<dbReference type="SUPFAM" id="SSF53244">
    <property type="entry name" value="MurD-like peptide ligases, peptide-binding domain"/>
    <property type="match status" value="1"/>
</dbReference>
<feature type="domain" description="Mur ligase central" evidence="3">
    <location>
        <begin position="318"/>
        <end position="527"/>
    </location>
</feature>
<dbReference type="Gene3D" id="3.40.1190.10">
    <property type="entry name" value="Mur-like, catalytic domain"/>
    <property type="match status" value="1"/>
</dbReference>
<sequence length="707" mass="73973">MKILQQRLLRGANMYFSRPCLAALLELDTTAELDPQAMARLPADLRTTGDAAALVAALTLHLQRACGHDPAFAHAETVGGKPAQRRVVVGYTLEHLGQAALRAAVTLVDGLLHGEAFDTAPALHALRDLTAGLELPPAMREVADEAHRLGYPVLRVSEHAHLLTVGWGSRQWRFLDGAADGDRLLTASVLQSRQLTRALLFEALIDTAEGPADTSASVRDGHATHEVAAVRELSGLAAAKIGLRDAEIGVALGGKHGWMVASVEASGAAGAEREGGRATGDASVAASGAHLDRSHAQPHRLAQLRNDPLQGRIPVIAVTGTNGKTTTTLMIAHATRHAGLRTGHTTTQGVFLDGRRIAQGDCTGYWSHRAVLTAPQVDCAVLETARGGILKRGLAYDRCTVGVLLNVSDDHLGLDGVETVEDLARVKSLVVRNAANAVLNADDAHCVAATLTQGTRAIFFSMHADSTVLKAHRQRGGCAVWLEDETIMLADGDGDGVRRVIAVADIPATVRGLARYNIANSLAATAALHAAGLTAEQIAAGLATFVSDVVTNPLRTNIFDLGRVRIVLDYAHNSAAYAALGALTRGMGDGKVLAVVSSPGDRRDDDLLRIGASCAAAFDRLFVYESASRGRPHGEAAQLISAGARHAGSAHPVETFGNAAEALQRAYGQCAPGDVMMFSCGTSITTLVDALRAVDADAAHAIEAQAA</sequence>
<dbReference type="Pfam" id="PF02875">
    <property type="entry name" value="Mur_ligase_C"/>
    <property type="match status" value="1"/>
</dbReference>
<dbReference type="EMBL" id="SPVG01000011">
    <property type="protein sequence ID" value="TFW31166.1"/>
    <property type="molecule type" value="Genomic_DNA"/>
</dbReference>
<dbReference type="Gene3D" id="3.90.190.20">
    <property type="entry name" value="Mur ligase, C-terminal domain"/>
    <property type="match status" value="1"/>
</dbReference>
<protein>
    <recommendedName>
        <fullName evidence="6">Cyanophycin synthetase</fullName>
    </recommendedName>
</protein>
<dbReference type="InterPro" id="IPR004101">
    <property type="entry name" value="Mur_ligase_C"/>
</dbReference>
<dbReference type="GO" id="GO:0005524">
    <property type="term" value="F:ATP binding"/>
    <property type="evidence" value="ECO:0007669"/>
    <property type="project" value="InterPro"/>
</dbReference>
<dbReference type="Proteomes" id="UP000297729">
    <property type="component" value="Unassembled WGS sequence"/>
</dbReference>
<evidence type="ECO:0000259" key="3">
    <source>
        <dbReference type="Pfam" id="PF08245"/>
    </source>
</evidence>
<dbReference type="SUPFAM" id="SSF53623">
    <property type="entry name" value="MurD-like peptide ligases, catalytic domain"/>
    <property type="match status" value="1"/>
</dbReference>
<evidence type="ECO:0000313" key="4">
    <source>
        <dbReference type="EMBL" id="TFW31166.1"/>
    </source>
</evidence>
<evidence type="ECO:0000259" key="2">
    <source>
        <dbReference type="Pfam" id="PF02875"/>
    </source>
</evidence>
<organism evidence="4 5">
    <name type="scientific">Duganella callida</name>
    <dbReference type="NCBI Taxonomy" id="2561932"/>
    <lineage>
        <taxon>Bacteria</taxon>
        <taxon>Pseudomonadati</taxon>
        <taxon>Pseudomonadota</taxon>
        <taxon>Betaproteobacteria</taxon>
        <taxon>Burkholderiales</taxon>
        <taxon>Oxalobacteraceae</taxon>
        <taxon>Telluria group</taxon>
        <taxon>Duganella</taxon>
    </lineage>
</organism>
<feature type="region of interest" description="Disordered" evidence="1">
    <location>
        <begin position="271"/>
        <end position="298"/>
    </location>
</feature>